<dbReference type="SUPFAM" id="SSF52499">
    <property type="entry name" value="Isochorismatase-like hydrolases"/>
    <property type="match status" value="1"/>
</dbReference>
<feature type="domain" description="Isochorismatase-like" evidence="3">
    <location>
        <begin position="79"/>
        <end position="221"/>
    </location>
</feature>
<dbReference type="Gene3D" id="3.40.50.850">
    <property type="entry name" value="Isochorismatase-like"/>
    <property type="match status" value="1"/>
</dbReference>
<dbReference type="Proteomes" id="UP000716446">
    <property type="component" value="Unassembled WGS sequence"/>
</dbReference>
<dbReference type="InterPro" id="IPR050272">
    <property type="entry name" value="Isochorismatase-like_hydrls"/>
</dbReference>
<sequence length="254" mass="28401">MAPSAIEVEEINELAHTINDPPVEHNLEEHVAFGGDDQWFYHIPSKRFDLSRGSKRKLIIDADDGIRNHRGCAIDPSSTVLVIIDMQNFFVHPMYHDHSSGIATIDPLLKVIDKCKGLGIQRCWLNWGISDYDLKVMPAAVTRGFNRNLAQDKGHGWHVGLGANVKDDKGNTERCLFSGTWNADIYDPLKEVMTPEDTLLFAGVNTDQCLLGTVTDAYNWGWYAVCDYNIATNMGFVTDSQAFLDSELVFGPLK</sequence>
<evidence type="ECO:0000313" key="4">
    <source>
        <dbReference type="EMBL" id="CAD0089721.1"/>
    </source>
</evidence>
<accession>A0A9N8JK55</accession>
<reference evidence="4" key="1">
    <citation type="submission" date="2020-06" db="EMBL/GenBank/DDBJ databases">
        <authorList>
            <person name="Onetto C."/>
        </authorList>
    </citation>
    <scope>NUCLEOTIDE SEQUENCE</scope>
</reference>
<dbReference type="InterPro" id="IPR036380">
    <property type="entry name" value="Isochorismatase-like_sf"/>
</dbReference>
<dbReference type="EMBL" id="CAIJEN010000008">
    <property type="protein sequence ID" value="CAD0089721.1"/>
    <property type="molecule type" value="Genomic_DNA"/>
</dbReference>
<comment type="similarity">
    <text evidence="1">Belongs to the isochorismatase family.</text>
</comment>
<dbReference type="Pfam" id="PF00857">
    <property type="entry name" value="Isochorismatase"/>
    <property type="match status" value="1"/>
</dbReference>
<evidence type="ECO:0000256" key="2">
    <source>
        <dbReference type="ARBA" id="ARBA00022801"/>
    </source>
</evidence>
<organism evidence="4 5">
    <name type="scientific">Aureobasidium vineae</name>
    <dbReference type="NCBI Taxonomy" id="2773715"/>
    <lineage>
        <taxon>Eukaryota</taxon>
        <taxon>Fungi</taxon>
        <taxon>Dikarya</taxon>
        <taxon>Ascomycota</taxon>
        <taxon>Pezizomycotina</taxon>
        <taxon>Dothideomycetes</taxon>
        <taxon>Dothideomycetidae</taxon>
        <taxon>Dothideales</taxon>
        <taxon>Saccotheciaceae</taxon>
        <taxon>Aureobasidium</taxon>
    </lineage>
</organism>
<dbReference type="InterPro" id="IPR000868">
    <property type="entry name" value="Isochorismatase-like_dom"/>
</dbReference>
<dbReference type="PANTHER" id="PTHR43540">
    <property type="entry name" value="PEROXYUREIDOACRYLATE/UREIDOACRYLATE AMIDOHYDROLASE-RELATED"/>
    <property type="match status" value="1"/>
</dbReference>
<protein>
    <recommendedName>
        <fullName evidence="3">Isochorismatase-like domain-containing protein</fullName>
    </recommendedName>
</protein>
<evidence type="ECO:0000259" key="3">
    <source>
        <dbReference type="Pfam" id="PF00857"/>
    </source>
</evidence>
<dbReference type="PANTHER" id="PTHR43540:SF9">
    <property type="entry name" value="FAMILY HYDROLASE, PUTATIVE (AFU_ORTHOLOGUE AFUA_2G08700)-RELATED"/>
    <property type="match status" value="1"/>
</dbReference>
<comment type="caution">
    <text evidence="4">The sequence shown here is derived from an EMBL/GenBank/DDBJ whole genome shotgun (WGS) entry which is preliminary data.</text>
</comment>
<gene>
    <name evidence="4" type="ORF">AWRI4619_LOCUS5792</name>
</gene>
<dbReference type="AlphaFoldDB" id="A0A9N8JK55"/>
<proteinExistence type="inferred from homology"/>
<evidence type="ECO:0000256" key="1">
    <source>
        <dbReference type="ARBA" id="ARBA00006336"/>
    </source>
</evidence>
<keyword evidence="2" id="KW-0378">Hydrolase</keyword>
<evidence type="ECO:0000313" key="5">
    <source>
        <dbReference type="Proteomes" id="UP000716446"/>
    </source>
</evidence>
<name>A0A9N8JK55_9PEZI</name>
<keyword evidence="5" id="KW-1185">Reference proteome</keyword>
<dbReference type="GO" id="GO:0016787">
    <property type="term" value="F:hydrolase activity"/>
    <property type="evidence" value="ECO:0007669"/>
    <property type="project" value="UniProtKB-KW"/>
</dbReference>